<evidence type="ECO:0000313" key="7">
    <source>
        <dbReference type="EMBL" id="KAK9424888.1"/>
    </source>
</evidence>
<evidence type="ECO:0000256" key="5">
    <source>
        <dbReference type="ARBA" id="ARBA00023002"/>
    </source>
</evidence>
<comment type="cofactor">
    <cofactor evidence="1">
        <name>FMN</name>
        <dbReference type="ChEBI" id="CHEBI:58210"/>
    </cofactor>
</comment>
<dbReference type="PANTHER" id="PTHR43673:SF2">
    <property type="entry name" value="NITROREDUCTASE"/>
    <property type="match status" value="1"/>
</dbReference>
<dbReference type="Pfam" id="PF00881">
    <property type="entry name" value="Nitroreductase"/>
    <property type="match status" value="1"/>
</dbReference>
<dbReference type="InterPro" id="IPR029479">
    <property type="entry name" value="Nitroreductase"/>
</dbReference>
<protein>
    <submittedName>
        <fullName evidence="7">Nitroreductase domain-containing protein</fullName>
    </submittedName>
</protein>
<evidence type="ECO:0000256" key="2">
    <source>
        <dbReference type="ARBA" id="ARBA00007118"/>
    </source>
</evidence>
<comment type="similarity">
    <text evidence="2">Belongs to the nitroreductase family.</text>
</comment>
<dbReference type="PANTHER" id="PTHR43673">
    <property type="entry name" value="NAD(P)H NITROREDUCTASE YDGI-RELATED"/>
    <property type="match status" value="1"/>
</dbReference>
<evidence type="ECO:0000259" key="6">
    <source>
        <dbReference type="Pfam" id="PF00881"/>
    </source>
</evidence>
<keyword evidence="3" id="KW-0285">Flavoprotein</keyword>
<dbReference type="InterPro" id="IPR000415">
    <property type="entry name" value="Nitroreductase-like"/>
</dbReference>
<proteinExistence type="inferred from homology"/>
<name>A0ABR2VE33_9PEZI</name>
<reference evidence="7 8" key="1">
    <citation type="journal article" date="2024" name="J. Plant Pathol.">
        <title>Sequence and assembly of the genome of Seiridium unicorne, isolate CBS 538.82, causal agent of cypress canker disease.</title>
        <authorList>
            <person name="Scali E."/>
            <person name="Rocca G.D."/>
            <person name="Danti R."/>
            <person name="Garbelotto M."/>
            <person name="Barberini S."/>
            <person name="Baroncelli R."/>
            <person name="Emiliani G."/>
        </authorList>
    </citation>
    <scope>NUCLEOTIDE SEQUENCE [LARGE SCALE GENOMIC DNA]</scope>
    <source>
        <strain evidence="7 8">BM-138-508</strain>
    </source>
</reference>
<evidence type="ECO:0000256" key="3">
    <source>
        <dbReference type="ARBA" id="ARBA00022630"/>
    </source>
</evidence>
<evidence type="ECO:0000256" key="4">
    <source>
        <dbReference type="ARBA" id="ARBA00022643"/>
    </source>
</evidence>
<evidence type="ECO:0000256" key="1">
    <source>
        <dbReference type="ARBA" id="ARBA00001917"/>
    </source>
</evidence>
<dbReference type="EMBL" id="JARVKF010000028">
    <property type="protein sequence ID" value="KAK9424888.1"/>
    <property type="molecule type" value="Genomic_DNA"/>
</dbReference>
<sequence>MAISTTPMSITAEAIADTITLHEAIIARHSTRVFLPKPVPRSVLDAALDLARYSPSNTNIQPWRLFVLAGHPLKQLKAAILGAARATDEPLRAIPPLPAHLEPLRKALGAQVYGEGFGVEWSDRIGRREAVLRMFEFFDAPAAAVICVDKELGRPDALSVGMYLQTLLLALTARGVGSCAEVAVAGYADLIKQEVGIPDNLAVICGLAIGYEDSEHAVNKIRPARLLASETTVMMGFEDQE</sequence>
<keyword evidence="8" id="KW-1185">Reference proteome</keyword>
<organism evidence="7 8">
    <name type="scientific">Seiridium unicorne</name>
    <dbReference type="NCBI Taxonomy" id="138068"/>
    <lineage>
        <taxon>Eukaryota</taxon>
        <taxon>Fungi</taxon>
        <taxon>Dikarya</taxon>
        <taxon>Ascomycota</taxon>
        <taxon>Pezizomycotina</taxon>
        <taxon>Sordariomycetes</taxon>
        <taxon>Xylariomycetidae</taxon>
        <taxon>Amphisphaeriales</taxon>
        <taxon>Sporocadaceae</taxon>
        <taxon>Seiridium</taxon>
    </lineage>
</organism>
<keyword evidence="5" id="KW-0560">Oxidoreductase</keyword>
<accession>A0ABR2VE33</accession>
<dbReference type="CDD" id="cd02136">
    <property type="entry name" value="PnbA_NfnB-like"/>
    <property type="match status" value="1"/>
</dbReference>
<dbReference type="SUPFAM" id="SSF55469">
    <property type="entry name" value="FMN-dependent nitroreductase-like"/>
    <property type="match status" value="1"/>
</dbReference>
<dbReference type="Proteomes" id="UP001408356">
    <property type="component" value="Unassembled WGS sequence"/>
</dbReference>
<keyword evidence="4" id="KW-0288">FMN</keyword>
<gene>
    <name evidence="7" type="ORF">SUNI508_13341</name>
</gene>
<feature type="domain" description="Nitroreductase" evidence="6">
    <location>
        <begin position="26"/>
        <end position="211"/>
    </location>
</feature>
<dbReference type="Gene3D" id="3.40.109.10">
    <property type="entry name" value="NADH Oxidase"/>
    <property type="match status" value="1"/>
</dbReference>
<evidence type="ECO:0000313" key="8">
    <source>
        <dbReference type="Proteomes" id="UP001408356"/>
    </source>
</evidence>
<comment type="caution">
    <text evidence="7">The sequence shown here is derived from an EMBL/GenBank/DDBJ whole genome shotgun (WGS) entry which is preliminary data.</text>
</comment>